<evidence type="ECO:0000313" key="2">
    <source>
        <dbReference type="Proteomes" id="UP001057402"/>
    </source>
</evidence>
<accession>A0ACB9N573</accession>
<keyword evidence="2" id="KW-1185">Reference proteome</keyword>
<organism evidence="1 2">
    <name type="scientific">Melastoma candidum</name>
    <dbReference type="NCBI Taxonomy" id="119954"/>
    <lineage>
        <taxon>Eukaryota</taxon>
        <taxon>Viridiplantae</taxon>
        <taxon>Streptophyta</taxon>
        <taxon>Embryophyta</taxon>
        <taxon>Tracheophyta</taxon>
        <taxon>Spermatophyta</taxon>
        <taxon>Magnoliopsida</taxon>
        <taxon>eudicotyledons</taxon>
        <taxon>Gunneridae</taxon>
        <taxon>Pentapetalae</taxon>
        <taxon>rosids</taxon>
        <taxon>malvids</taxon>
        <taxon>Myrtales</taxon>
        <taxon>Melastomataceae</taxon>
        <taxon>Melastomatoideae</taxon>
        <taxon>Melastomateae</taxon>
        <taxon>Melastoma</taxon>
    </lineage>
</organism>
<protein>
    <submittedName>
        <fullName evidence="1">Uncharacterized protein</fullName>
    </submittedName>
</protein>
<gene>
    <name evidence="1" type="ORF">MLD38_029299</name>
</gene>
<proteinExistence type="predicted"/>
<comment type="caution">
    <text evidence="1">The sequence shown here is derived from an EMBL/GenBank/DDBJ whole genome shotgun (WGS) entry which is preliminary data.</text>
</comment>
<dbReference type="Proteomes" id="UP001057402">
    <property type="component" value="Chromosome 8"/>
</dbReference>
<reference evidence="2" key="1">
    <citation type="journal article" date="2023" name="Front. Plant Sci.">
        <title>Chromosomal-level genome assembly of Melastoma candidum provides insights into trichome evolution.</title>
        <authorList>
            <person name="Zhong Y."/>
            <person name="Wu W."/>
            <person name="Sun C."/>
            <person name="Zou P."/>
            <person name="Liu Y."/>
            <person name="Dai S."/>
            <person name="Zhou R."/>
        </authorList>
    </citation>
    <scope>NUCLEOTIDE SEQUENCE [LARGE SCALE GENOMIC DNA]</scope>
</reference>
<dbReference type="EMBL" id="CM042887">
    <property type="protein sequence ID" value="KAI4331076.1"/>
    <property type="molecule type" value="Genomic_DNA"/>
</dbReference>
<evidence type="ECO:0000313" key="1">
    <source>
        <dbReference type="EMBL" id="KAI4331076.1"/>
    </source>
</evidence>
<name>A0ACB9N573_9MYRT</name>
<sequence>MQVWDNVAFDGEEAFEDSSTFVKALDSLLLDDSLKENMCPEIVGFDEEDGSKLGRNLDQEIEVVERKISHLSEKLKALHLEKAGRDARTAVRGRITPAKLLEENVLQRKGTPAKVELNRRGVSLCPAEIYSTVMRSPNLSLNRPKITANSPMIPSQSRRKSCFWNLHEIDELKVTKERMKSMAPMSLSPNQGKIAPKVQSRKQGLTSIGSKKGGKKEETVISSIQPKRLFKDAEKEKDRLGKNPVKVVVKPVRVVASRYNQSAASTARKRSLPKNEEEAGRVEKRRNSIVAGKVKRRWEIVPGEVVVYHSGMEEKAGEEDQEEEILTEAKTPLMLGEKLGGLRVPKGVTGGSPRDSGAAKRVTEPENRRAGRHSANDEDGEPGDGSSRSLSFLEAGEAK</sequence>